<keyword evidence="4 6" id="KW-0862">Zinc</keyword>
<dbReference type="SUPFAM" id="SSF50129">
    <property type="entry name" value="GroES-like"/>
    <property type="match status" value="1"/>
</dbReference>
<keyword evidence="5" id="KW-0560">Oxidoreductase</keyword>
<name>S4YKT0_SERPL</name>
<accession>S4YKT0</accession>
<reference evidence="8 9" key="1">
    <citation type="journal article" date="2013" name="Genome Announc.">
        <title>Genome Sequence of Serratia plymuthica Strain S13, an Endophyte with Germination- and Plant-Growth-Promoting Activity from the Flower of Styrian Oil Pumpkin.</title>
        <authorList>
            <person name="Muller H."/>
            <person name="Furnkranz M."/>
            <person name="Grube M."/>
            <person name="Berg G."/>
        </authorList>
    </citation>
    <scope>NUCLEOTIDE SEQUENCE [LARGE SCALE GENOMIC DNA]</scope>
    <source>
        <strain evidence="8">S13</strain>
    </source>
</reference>
<dbReference type="Proteomes" id="UP000014900">
    <property type="component" value="Chromosome"/>
</dbReference>
<comment type="cofactor">
    <cofactor evidence="1 6">
        <name>Zn(2+)</name>
        <dbReference type="ChEBI" id="CHEBI:29105"/>
    </cofactor>
</comment>
<evidence type="ECO:0000256" key="2">
    <source>
        <dbReference type="ARBA" id="ARBA00008072"/>
    </source>
</evidence>
<dbReference type="InterPro" id="IPR002328">
    <property type="entry name" value="ADH_Zn_CS"/>
</dbReference>
<evidence type="ECO:0000259" key="7">
    <source>
        <dbReference type="SMART" id="SM00829"/>
    </source>
</evidence>
<feature type="domain" description="Enoyl reductase (ER)" evidence="7">
    <location>
        <begin position="33"/>
        <end position="371"/>
    </location>
</feature>
<protein>
    <submittedName>
        <fullName evidence="8">Butanediol dehydrogenase</fullName>
    </submittedName>
</protein>
<dbReference type="GO" id="GO:0000721">
    <property type="term" value="F:(R,R)-butanediol dehydrogenase activity"/>
    <property type="evidence" value="ECO:0007669"/>
    <property type="project" value="TreeGrafter"/>
</dbReference>
<dbReference type="PATRIC" id="fig|1348660.3.peg.3144"/>
<dbReference type="Gene3D" id="3.40.50.720">
    <property type="entry name" value="NAD(P)-binding Rossmann-like Domain"/>
    <property type="match status" value="1"/>
</dbReference>
<keyword evidence="3 6" id="KW-0479">Metal-binding</keyword>
<dbReference type="PANTHER" id="PTHR43161">
    <property type="entry name" value="SORBITOL DEHYDROGENASE"/>
    <property type="match status" value="1"/>
</dbReference>
<dbReference type="Gene3D" id="3.90.180.10">
    <property type="entry name" value="Medium-chain alcohol dehydrogenases, catalytic domain"/>
    <property type="match status" value="1"/>
</dbReference>
<dbReference type="KEGG" id="sry:M621_15990"/>
<dbReference type="Pfam" id="PF08240">
    <property type="entry name" value="ADH_N"/>
    <property type="match status" value="1"/>
</dbReference>
<evidence type="ECO:0000256" key="6">
    <source>
        <dbReference type="RuleBase" id="RU361277"/>
    </source>
</evidence>
<dbReference type="InterPro" id="IPR011032">
    <property type="entry name" value="GroES-like_sf"/>
</dbReference>
<sequence>MSLCLGHRHIGHRGRFTVNFKGKMMKAARWYQARDIRIDDIEEPQVSAGKVKIKVAWTGICGSDLHEYLAGPIFAPVGKPHKLSHDIAPIVMGHEFSGEVVDVGRGVTKFKAGDRVVVEPILACRQCEACREGKYNLCADLGFHGLSGGGGGFSSFTMVDEHMVHRMPDALSYEQGALVEPAAVALHAVRMSKLKAGDKAAVFGAGPIGLLVIEALRAAGAAEIYVVELSPQRAEKARELGAKVVIDPSKDDAVATIRELSAGGVDVAFEVTGVPVVLKQCIDSTRYEGETIIVSIWEGEAAFHPNKVVLSERSVKGIIAYRHIFPAVMDLMTQGYFQADKLVTKRIELADLVEQGFEALVKEKQQVKILVRPPQ</sequence>
<dbReference type="InterPro" id="IPR013154">
    <property type="entry name" value="ADH-like_N"/>
</dbReference>
<evidence type="ECO:0000313" key="9">
    <source>
        <dbReference type="Proteomes" id="UP000014900"/>
    </source>
</evidence>
<evidence type="ECO:0000256" key="1">
    <source>
        <dbReference type="ARBA" id="ARBA00001947"/>
    </source>
</evidence>
<dbReference type="AlphaFoldDB" id="S4YKT0"/>
<dbReference type="SUPFAM" id="SSF51735">
    <property type="entry name" value="NAD(P)-binding Rossmann-fold domains"/>
    <property type="match status" value="1"/>
</dbReference>
<dbReference type="PROSITE" id="PS00059">
    <property type="entry name" value="ADH_ZINC"/>
    <property type="match status" value="1"/>
</dbReference>
<organism evidence="8 9">
    <name type="scientific">Serratia plymuthica S13</name>
    <dbReference type="NCBI Taxonomy" id="1348660"/>
    <lineage>
        <taxon>Bacteria</taxon>
        <taxon>Pseudomonadati</taxon>
        <taxon>Pseudomonadota</taxon>
        <taxon>Gammaproteobacteria</taxon>
        <taxon>Enterobacterales</taxon>
        <taxon>Yersiniaceae</taxon>
        <taxon>Serratia</taxon>
    </lineage>
</organism>
<comment type="similarity">
    <text evidence="2 6">Belongs to the zinc-containing alcohol dehydrogenase family.</text>
</comment>
<evidence type="ECO:0000256" key="4">
    <source>
        <dbReference type="ARBA" id="ARBA00022833"/>
    </source>
</evidence>
<dbReference type="HOGENOM" id="CLU_026673_11_0_6"/>
<evidence type="ECO:0000256" key="5">
    <source>
        <dbReference type="ARBA" id="ARBA00023002"/>
    </source>
</evidence>
<dbReference type="eggNOG" id="COG1063">
    <property type="taxonomic scope" value="Bacteria"/>
</dbReference>
<dbReference type="InterPro" id="IPR013149">
    <property type="entry name" value="ADH-like_C"/>
</dbReference>
<dbReference type="InterPro" id="IPR020843">
    <property type="entry name" value="ER"/>
</dbReference>
<dbReference type="EMBL" id="CP006566">
    <property type="protein sequence ID" value="AGP45116.1"/>
    <property type="molecule type" value="Genomic_DNA"/>
</dbReference>
<dbReference type="SMART" id="SM00829">
    <property type="entry name" value="PKS_ER"/>
    <property type="match status" value="1"/>
</dbReference>
<dbReference type="InterPro" id="IPR036291">
    <property type="entry name" value="NAD(P)-bd_dom_sf"/>
</dbReference>
<dbReference type="PANTHER" id="PTHR43161:SF26">
    <property type="entry name" value="GALACTITOL 1-PHOSPHATE 5-DEHYDROGENASE"/>
    <property type="match status" value="1"/>
</dbReference>
<proteinExistence type="inferred from homology"/>
<dbReference type="CDD" id="cd08233">
    <property type="entry name" value="butanediol_DH_like"/>
    <property type="match status" value="1"/>
</dbReference>
<dbReference type="GO" id="GO:0008270">
    <property type="term" value="F:zinc ion binding"/>
    <property type="evidence" value="ECO:0007669"/>
    <property type="project" value="InterPro"/>
</dbReference>
<evidence type="ECO:0000313" key="8">
    <source>
        <dbReference type="EMBL" id="AGP45116.1"/>
    </source>
</evidence>
<dbReference type="Pfam" id="PF00107">
    <property type="entry name" value="ADH_zinc_N"/>
    <property type="match status" value="1"/>
</dbReference>
<evidence type="ECO:0000256" key="3">
    <source>
        <dbReference type="ARBA" id="ARBA00022723"/>
    </source>
</evidence>
<gene>
    <name evidence="8" type="ORF">M621_15990</name>
</gene>